<keyword evidence="1" id="KW-1133">Transmembrane helix</keyword>
<keyword evidence="1" id="KW-0472">Membrane</keyword>
<gene>
    <name evidence="2" type="ORF">DWW24_12350</name>
</gene>
<evidence type="ECO:0000313" key="3">
    <source>
        <dbReference type="Proteomes" id="UP000283426"/>
    </source>
</evidence>
<name>A0A412WCF4_9BACT</name>
<dbReference type="Proteomes" id="UP000283426">
    <property type="component" value="Unassembled WGS sequence"/>
</dbReference>
<accession>A0A412WCF4</accession>
<feature type="transmembrane region" description="Helical" evidence="1">
    <location>
        <begin position="5"/>
        <end position="25"/>
    </location>
</feature>
<proteinExistence type="predicted"/>
<evidence type="ECO:0000256" key="1">
    <source>
        <dbReference type="SAM" id="Phobius"/>
    </source>
</evidence>
<keyword evidence="1" id="KW-0812">Transmembrane</keyword>
<feature type="transmembrane region" description="Helical" evidence="1">
    <location>
        <begin position="63"/>
        <end position="85"/>
    </location>
</feature>
<comment type="caution">
    <text evidence="2">The sequence shown here is derived from an EMBL/GenBank/DDBJ whole genome shotgun (WGS) entry which is preliminary data.</text>
</comment>
<dbReference type="EMBL" id="QRYW01000025">
    <property type="protein sequence ID" value="RGV24935.1"/>
    <property type="molecule type" value="Genomic_DNA"/>
</dbReference>
<reference evidence="2 3" key="1">
    <citation type="submission" date="2018-08" db="EMBL/GenBank/DDBJ databases">
        <title>A genome reference for cultivated species of the human gut microbiota.</title>
        <authorList>
            <person name="Zou Y."/>
            <person name="Xue W."/>
            <person name="Luo G."/>
        </authorList>
    </citation>
    <scope>NUCLEOTIDE SEQUENCE [LARGE SCALE GENOMIC DNA]</scope>
    <source>
        <strain evidence="2 3">AF14-6AC</strain>
    </source>
</reference>
<sequence length="113" mass="12145">MKINILKSIIVLGIGLLIGWGFLAGSEDTDTGLIMAIIVCICLLIAGEIMFGIEFKQKREGIMLKTSAGGWAFCVLVMNMAFLGFAANLTVVFIANGISLLLFLLLANSIYKV</sequence>
<dbReference type="AlphaFoldDB" id="A0A412WCF4"/>
<feature type="transmembrane region" description="Helical" evidence="1">
    <location>
        <begin position="91"/>
        <end position="111"/>
    </location>
</feature>
<evidence type="ECO:0000313" key="2">
    <source>
        <dbReference type="EMBL" id="RGV24935.1"/>
    </source>
</evidence>
<dbReference type="RefSeq" id="WP_118108233.1">
    <property type="nucleotide sequence ID" value="NZ_QRYW01000025.1"/>
</dbReference>
<organism evidence="2 3">
    <name type="scientific">Odoribacter splanchnicus</name>
    <dbReference type="NCBI Taxonomy" id="28118"/>
    <lineage>
        <taxon>Bacteria</taxon>
        <taxon>Pseudomonadati</taxon>
        <taxon>Bacteroidota</taxon>
        <taxon>Bacteroidia</taxon>
        <taxon>Bacteroidales</taxon>
        <taxon>Odoribacteraceae</taxon>
        <taxon>Odoribacter</taxon>
    </lineage>
</organism>
<protein>
    <submittedName>
        <fullName evidence="2">Uncharacterized protein</fullName>
    </submittedName>
</protein>
<feature type="transmembrane region" description="Helical" evidence="1">
    <location>
        <begin position="31"/>
        <end position="51"/>
    </location>
</feature>